<name>A0A9D4J6R3_DREPO</name>
<sequence>MLGRRIRALTEKGNMMYDDKVAEFYSRLKKCRDVIVECSEVNIDLVLSIRTINKLEDDVSRQFEQFSGIASTFEDFLVATRTSESENELGRLKRLIGDTSATVQETFKHIDSVKQGILESLAQRSTKSLSNKSDTSMEEKQARAKALKVRAAFAQKETELKKRKAALEADLELLSEQLLPMRKILLLNLYKAL</sequence>
<proteinExistence type="predicted"/>
<protein>
    <submittedName>
        <fullName evidence="2">Uncharacterized protein</fullName>
    </submittedName>
</protein>
<evidence type="ECO:0000313" key="2">
    <source>
        <dbReference type="EMBL" id="KAH3800540.1"/>
    </source>
</evidence>
<dbReference type="Proteomes" id="UP000828390">
    <property type="component" value="Unassembled WGS sequence"/>
</dbReference>
<reference evidence="2" key="1">
    <citation type="journal article" date="2019" name="bioRxiv">
        <title>The Genome of the Zebra Mussel, Dreissena polymorpha: A Resource for Invasive Species Research.</title>
        <authorList>
            <person name="McCartney M.A."/>
            <person name="Auch B."/>
            <person name="Kono T."/>
            <person name="Mallez S."/>
            <person name="Zhang Y."/>
            <person name="Obille A."/>
            <person name="Becker A."/>
            <person name="Abrahante J.E."/>
            <person name="Garbe J."/>
            <person name="Badalamenti J.P."/>
            <person name="Herman A."/>
            <person name="Mangelson H."/>
            <person name="Liachko I."/>
            <person name="Sullivan S."/>
            <person name="Sone E.D."/>
            <person name="Koren S."/>
            <person name="Silverstein K.A.T."/>
            <person name="Beckman K.B."/>
            <person name="Gohl D.M."/>
        </authorList>
    </citation>
    <scope>NUCLEOTIDE SEQUENCE</scope>
    <source>
        <strain evidence="2">Duluth1</strain>
        <tissue evidence="2">Whole animal</tissue>
    </source>
</reference>
<feature type="coiled-coil region" evidence="1">
    <location>
        <begin position="137"/>
        <end position="177"/>
    </location>
</feature>
<evidence type="ECO:0000256" key="1">
    <source>
        <dbReference type="SAM" id="Coils"/>
    </source>
</evidence>
<dbReference type="AlphaFoldDB" id="A0A9D4J6R3"/>
<keyword evidence="1" id="KW-0175">Coiled coil</keyword>
<organism evidence="2 3">
    <name type="scientific">Dreissena polymorpha</name>
    <name type="common">Zebra mussel</name>
    <name type="synonym">Mytilus polymorpha</name>
    <dbReference type="NCBI Taxonomy" id="45954"/>
    <lineage>
        <taxon>Eukaryota</taxon>
        <taxon>Metazoa</taxon>
        <taxon>Spiralia</taxon>
        <taxon>Lophotrochozoa</taxon>
        <taxon>Mollusca</taxon>
        <taxon>Bivalvia</taxon>
        <taxon>Autobranchia</taxon>
        <taxon>Heteroconchia</taxon>
        <taxon>Euheterodonta</taxon>
        <taxon>Imparidentia</taxon>
        <taxon>Neoheterodontei</taxon>
        <taxon>Myida</taxon>
        <taxon>Dreissenoidea</taxon>
        <taxon>Dreissenidae</taxon>
        <taxon>Dreissena</taxon>
    </lineage>
</organism>
<evidence type="ECO:0000313" key="3">
    <source>
        <dbReference type="Proteomes" id="UP000828390"/>
    </source>
</evidence>
<comment type="caution">
    <text evidence="2">The sequence shown here is derived from an EMBL/GenBank/DDBJ whole genome shotgun (WGS) entry which is preliminary data.</text>
</comment>
<dbReference type="EMBL" id="JAIWYP010000007">
    <property type="protein sequence ID" value="KAH3800540.1"/>
    <property type="molecule type" value="Genomic_DNA"/>
</dbReference>
<gene>
    <name evidence="2" type="ORF">DPMN_154173</name>
</gene>
<keyword evidence="3" id="KW-1185">Reference proteome</keyword>
<accession>A0A9D4J6R3</accession>
<reference evidence="2" key="2">
    <citation type="submission" date="2020-11" db="EMBL/GenBank/DDBJ databases">
        <authorList>
            <person name="McCartney M.A."/>
            <person name="Auch B."/>
            <person name="Kono T."/>
            <person name="Mallez S."/>
            <person name="Becker A."/>
            <person name="Gohl D.M."/>
            <person name="Silverstein K.A.T."/>
            <person name="Koren S."/>
            <person name="Bechman K.B."/>
            <person name="Herman A."/>
            <person name="Abrahante J.E."/>
            <person name="Garbe J."/>
        </authorList>
    </citation>
    <scope>NUCLEOTIDE SEQUENCE</scope>
    <source>
        <strain evidence="2">Duluth1</strain>
        <tissue evidence="2">Whole animal</tissue>
    </source>
</reference>